<evidence type="ECO:0000313" key="4">
    <source>
        <dbReference type="WBParaSite" id="BPAG_0000782601-mRNA-1"/>
    </source>
</evidence>
<keyword evidence="1" id="KW-0812">Transmembrane</keyword>
<reference evidence="2 3" key="2">
    <citation type="submission" date="2018-11" db="EMBL/GenBank/DDBJ databases">
        <authorList>
            <consortium name="Pathogen Informatics"/>
        </authorList>
    </citation>
    <scope>NUCLEOTIDE SEQUENCE [LARGE SCALE GENOMIC DNA]</scope>
</reference>
<dbReference type="AlphaFoldDB" id="A0A0N4THY7"/>
<dbReference type="EMBL" id="UZAD01009502">
    <property type="protein sequence ID" value="VDN88974.1"/>
    <property type="molecule type" value="Genomic_DNA"/>
</dbReference>
<accession>A0A0N4THY7</accession>
<feature type="transmembrane region" description="Helical" evidence="1">
    <location>
        <begin position="85"/>
        <end position="104"/>
    </location>
</feature>
<name>A0A0N4THY7_BRUPA</name>
<protein>
    <submittedName>
        <fullName evidence="4">Transmembrane protein</fullName>
    </submittedName>
</protein>
<dbReference type="Proteomes" id="UP000278627">
    <property type="component" value="Unassembled WGS sequence"/>
</dbReference>
<keyword evidence="1" id="KW-1133">Transmembrane helix</keyword>
<sequence>MLSSQQKKRKGKTELNEPRARMTSVNVDPCIQTTHVVNDENCIVSHWIVRKWNASIRDCLQIRVALPEWITVNWLTRKRRLFYEIMLNLNLHWWPLLINLVIIINGKLDEKHMDKHNEQHHHFNVSDLNDEKHKAYHDHDDIFGAKMCKTFNASIKLHYSFTFFHLN</sequence>
<proteinExistence type="predicted"/>
<keyword evidence="3" id="KW-1185">Reference proteome</keyword>
<dbReference type="STRING" id="6280.A0A0N4THY7"/>
<keyword evidence="1" id="KW-0472">Membrane</keyword>
<reference evidence="4" key="1">
    <citation type="submission" date="2017-02" db="UniProtKB">
        <authorList>
            <consortium name="WormBaseParasite"/>
        </authorList>
    </citation>
    <scope>IDENTIFICATION</scope>
</reference>
<evidence type="ECO:0000256" key="1">
    <source>
        <dbReference type="SAM" id="Phobius"/>
    </source>
</evidence>
<gene>
    <name evidence="2" type="ORF">BPAG_LOCUS7788</name>
</gene>
<evidence type="ECO:0000313" key="3">
    <source>
        <dbReference type="Proteomes" id="UP000278627"/>
    </source>
</evidence>
<organism evidence="4">
    <name type="scientific">Brugia pahangi</name>
    <name type="common">Filarial nematode worm</name>
    <dbReference type="NCBI Taxonomy" id="6280"/>
    <lineage>
        <taxon>Eukaryota</taxon>
        <taxon>Metazoa</taxon>
        <taxon>Ecdysozoa</taxon>
        <taxon>Nematoda</taxon>
        <taxon>Chromadorea</taxon>
        <taxon>Rhabditida</taxon>
        <taxon>Spirurina</taxon>
        <taxon>Spiruromorpha</taxon>
        <taxon>Filarioidea</taxon>
        <taxon>Onchocercidae</taxon>
        <taxon>Brugia</taxon>
    </lineage>
</organism>
<dbReference type="WBParaSite" id="BPAG_0000782601-mRNA-1">
    <property type="protein sequence ID" value="BPAG_0000782601-mRNA-1"/>
    <property type="gene ID" value="BPAG_0000782601"/>
</dbReference>
<evidence type="ECO:0000313" key="2">
    <source>
        <dbReference type="EMBL" id="VDN88974.1"/>
    </source>
</evidence>